<keyword evidence="2" id="KW-1185">Reference proteome</keyword>
<dbReference type="EMBL" id="FNSO01000004">
    <property type="protein sequence ID" value="SEC41355.1"/>
    <property type="molecule type" value="Genomic_DNA"/>
</dbReference>
<reference evidence="2" key="1">
    <citation type="submission" date="2016-10" db="EMBL/GenBank/DDBJ databases">
        <authorList>
            <person name="Varghese N."/>
            <person name="Submissions S."/>
        </authorList>
    </citation>
    <scope>NUCLEOTIDE SEQUENCE [LARGE SCALE GENOMIC DNA]</scope>
    <source>
        <strain evidence="2">DSM 44544</strain>
    </source>
</reference>
<proteinExistence type="predicted"/>
<dbReference type="RefSeq" id="WP_244170206.1">
    <property type="nucleotide sequence ID" value="NZ_FNSO01000004.1"/>
</dbReference>
<dbReference type="Proteomes" id="UP000199622">
    <property type="component" value="Unassembled WGS sequence"/>
</dbReference>
<organism evidence="1 2">
    <name type="scientific">Amycolatopsis tolypomycina</name>
    <dbReference type="NCBI Taxonomy" id="208445"/>
    <lineage>
        <taxon>Bacteria</taxon>
        <taxon>Bacillati</taxon>
        <taxon>Actinomycetota</taxon>
        <taxon>Actinomycetes</taxon>
        <taxon>Pseudonocardiales</taxon>
        <taxon>Pseudonocardiaceae</taxon>
        <taxon>Amycolatopsis</taxon>
    </lineage>
</organism>
<protein>
    <submittedName>
        <fullName evidence="1">Uncharacterized protein</fullName>
    </submittedName>
</protein>
<evidence type="ECO:0000313" key="1">
    <source>
        <dbReference type="EMBL" id="SEC41355.1"/>
    </source>
</evidence>
<accession>A0A1H4SAT9</accession>
<gene>
    <name evidence="1" type="ORF">SAMN04489727_3662</name>
</gene>
<name>A0A1H4SAT9_9PSEU</name>
<evidence type="ECO:0000313" key="2">
    <source>
        <dbReference type="Proteomes" id="UP000199622"/>
    </source>
</evidence>
<dbReference type="AlphaFoldDB" id="A0A1H4SAT9"/>
<sequence>MTGLQAGTEAATRYALIARHGEGRTPVAARLAELFEAELRAAGVRVPRP</sequence>